<dbReference type="AlphaFoldDB" id="A0A9J6AJ74"/>
<protein>
    <submittedName>
        <fullName evidence="2">Uncharacterized protein</fullName>
    </submittedName>
</protein>
<name>A0A9J6AJ74_SOLCO</name>
<evidence type="ECO:0000313" key="2">
    <source>
        <dbReference type="EMBL" id="KAG5624680.1"/>
    </source>
</evidence>
<feature type="compositionally biased region" description="Polar residues" evidence="1">
    <location>
        <begin position="99"/>
        <end position="110"/>
    </location>
</feature>
<gene>
    <name evidence="2" type="ORF">H5410_009898</name>
</gene>
<reference evidence="2 3" key="1">
    <citation type="submission" date="2020-09" db="EMBL/GenBank/DDBJ databases">
        <title>De no assembly of potato wild relative species, Solanum commersonii.</title>
        <authorList>
            <person name="Cho K."/>
        </authorList>
    </citation>
    <scope>NUCLEOTIDE SEQUENCE [LARGE SCALE GENOMIC DNA]</scope>
    <source>
        <strain evidence="2">LZ3.2</strain>
        <tissue evidence="2">Leaf</tissue>
    </source>
</reference>
<organism evidence="2 3">
    <name type="scientific">Solanum commersonii</name>
    <name type="common">Commerson's wild potato</name>
    <name type="synonym">Commerson's nightshade</name>
    <dbReference type="NCBI Taxonomy" id="4109"/>
    <lineage>
        <taxon>Eukaryota</taxon>
        <taxon>Viridiplantae</taxon>
        <taxon>Streptophyta</taxon>
        <taxon>Embryophyta</taxon>
        <taxon>Tracheophyta</taxon>
        <taxon>Spermatophyta</taxon>
        <taxon>Magnoliopsida</taxon>
        <taxon>eudicotyledons</taxon>
        <taxon>Gunneridae</taxon>
        <taxon>Pentapetalae</taxon>
        <taxon>asterids</taxon>
        <taxon>lamiids</taxon>
        <taxon>Solanales</taxon>
        <taxon>Solanaceae</taxon>
        <taxon>Solanoideae</taxon>
        <taxon>Solaneae</taxon>
        <taxon>Solanum</taxon>
    </lineage>
</organism>
<evidence type="ECO:0000256" key="1">
    <source>
        <dbReference type="SAM" id="MobiDB-lite"/>
    </source>
</evidence>
<sequence length="110" mass="11146">MGWLLTSLAPIRSSFFTIAKAFSLPCSRKASTILCPISLPVSSLSVTATAVGPAPLMVQPKAPASIAAFFTPSIPGISGVLLGSTILSEDSALPKPDTFPSSTDATNAPA</sequence>
<accession>A0A9J6AJ74</accession>
<proteinExistence type="predicted"/>
<keyword evidence="3" id="KW-1185">Reference proteome</keyword>
<evidence type="ECO:0000313" key="3">
    <source>
        <dbReference type="Proteomes" id="UP000824120"/>
    </source>
</evidence>
<dbReference type="OrthoDB" id="10566241at2759"/>
<comment type="caution">
    <text evidence="2">The sequence shown here is derived from an EMBL/GenBank/DDBJ whole genome shotgun (WGS) entry which is preliminary data.</text>
</comment>
<dbReference type="EMBL" id="JACXVP010000002">
    <property type="protein sequence ID" value="KAG5624680.1"/>
    <property type="molecule type" value="Genomic_DNA"/>
</dbReference>
<dbReference type="Proteomes" id="UP000824120">
    <property type="component" value="Chromosome 2"/>
</dbReference>
<feature type="region of interest" description="Disordered" evidence="1">
    <location>
        <begin position="91"/>
        <end position="110"/>
    </location>
</feature>